<dbReference type="AlphaFoldDB" id="A0A8J2J3D2"/>
<feature type="transmembrane region" description="Helical" evidence="1">
    <location>
        <begin position="103"/>
        <end position="132"/>
    </location>
</feature>
<keyword evidence="1" id="KW-1133">Transmembrane helix</keyword>
<proteinExistence type="predicted"/>
<comment type="caution">
    <text evidence="2">The sequence shown here is derived from an EMBL/GenBank/DDBJ whole genome shotgun (WGS) entry which is preliminary data.</text>
</comment>
<dbReference type="Proteomes" id="UP000708208">
    <property type="component" value="Unassembled WGS sequence"/>
</dbReference>
<organism evidence="2 3">
    <name type="scientific">Allacma fusca</name>
    <dbReference type="NCBI Taxonomy" id="39272"/>
    <lineage>
        <taxon>Eukaryota</taxon>
        <taxon>Metazoa</taxon>
        <taxon>Ecdysozoa</taxon>
        <taxon>Arthropoda</taxon>
        <taxon>Hexapoda</taxon>
        <taxon>Collembola</taxon>
        <taxon>Symphypleona</taxon>
        <taxon>Sminthuridae</taxon>
        <taxon>Allacma</taxon>
    </lineage>
</organism>
<keyword evidence="1" id="KW-0472">Membrane</keyword>
<feature type="transmembrane region" description="Helical" evidence="1">
    <location>
        <begin position="62"/>
        <end position="83"/>
    </location>
</feature>
<protein>
    <submittedName>
        <fullName evidence="2">Uncharacterized protein</fullName>
    </submittedName>
</protein>
<evidence type="ECO:0000313" key="2">
    <source>
        <dbReference type="EMBL" id="CAG7685318.1"/>
    </source>
</evidence>
<evidence type="ECO:0000256" key="1">
    <source>
        <dbReference type="SAM" id="Phobius"/>
    </source>
</evidence>
<name>A0A8J2J3D2_9HEXA</name>
<accession>A0A8J2J3D2</accession>
<dbReference type="EMBL" id="CAJVCH010018410">
    <property type="protein sequence ID" value="CAG7685318.1"/>
    <property type="molecule type" value="Genomic_DNA"/>
</dbReference>
<keyword evidence="3" id="KW-1185">Reference proteome</keyword>
<feature type="transmembrane region" description="Helical" evidence="1">
    <location>
        <begin position="23"/>
        <end position="41"/>
    </location>
</feature>
<evidence type="ECO:0000313" key="3">
    <source>
        <dbReference type="Proteomes" id="UP000708208"/>
    </source>
</evidence>
<gene>
    <name evidence="2" type="ORF">AFUS01_LOCUS3112</name>
</gene>
<keyword evidence="1" id="KW-0812">Transmembrane</keyword>
<reference evidence="2" key="1">
    <citation type="submission" date="2021-06" db="EMBL/GenBank/DDBJ databases">
        <authorList>
            <person name="Hodson N. C."/>
            <person name="Mongue J. A."/>
            <person name="Jaron S. K."/>
        </authorList>
    </citation>
    <scope>NUCLEOTIDE SEQUENCE</scope>
</reference>
<sequence>MASQSIHMAVSFLSGFRSETRSASNLVLVIAFAQANMSFFLSSKYKHMLKKITLDGCDFVIGSTNASIPFIALLVIALEIAQLNDTRYWLSRVPDEWKSPPVVVLFLIWDLNLFIMAPMSVSFCLYMTVLYATVNRF</sequence>